<keyword evidence="7" id="KW-0547">Nucleotide-binding</keyword>
<comment type="subcellular location">
    <subcellularLocation>
        <location evidence="1">Cytoplasm</location>
    </subcellularLocation>
</comment>
<protein>
    <recommendedName>
        <fullName evidence="4">glutamate--tRNA ligase</fullName>
        <ecNumber evidence="4">6.1.1.17</ecNumber>
    </recommendedName>
    <alternativeName>
        <fullName evidence="11">Glutamyl-tRNA synthetase</fullName>
    </alternativeName>
</protein>
<keyword evidence="9" id="KW-0648">Protein biosynthesis</keyword>
<dbReference type="GO" id="GO:0008270">
    <property type="term" value="F:zinc ion binding"/>
    <property type="evidence" value="ECO:0007669"/>
    <property type="project" value="InterPro"/>
</dbReference>
<feature type="domain" description="Aminoacyl-tRNA synthetase class I anticodon-binding" evidence="13">
    <location>
        <begin position="339"/>
        <end position="464"/>
    </location>
</feature>
<keyword evidence="10" id="KW-0030">Aminoacyl-tRNA synthetase</keyword>
<dbReference type="NCBIfam" id="NF004315">
    <property type="entry name" value="PRK05710.1-4"/>
    <property type="match status" value="1"/>
</dbReference>
<evidence type="ECO:0000256" key="4">
    <source>
        <dbReference type="ARBA" id="ARBA00012835"/>
    </source>
</evidence>
<dbReference type="AlphaFoldDB" id="A0A381S6P3"/>
<dbReference type="InterPro" id="IPR001412">
    <property type="entry name" value="aa-tRNA-synth_I_CS"/>
</dbReference>
<dbReference type="PROSITE" id="PS00178">
    <property type="entry name" value="AA_TRNA_LIGASE_I"/>
    <property type="match status" value="1"/>
</dbReference>
<dbReference type="FunFam" id="3.40.50.620:FF:000007">
    <property type="entry name" value="Glutamate--tRNA ligase"/>
    <property type="match status" value="1"/>
</dbReference>
<dbReference type="InterPro" id="IPR008925">
    <property type="entry name" value="aa_tRNA-synth_I_cd-bd_sf"/>
</dbReference>
<organism evidence="14">
    <name type="scientific">marine metagenome</name>
    <dbReference type="NCBI Taxonomy" id="408172"/>
    <lineage>
        <taxon>unclassified sequences</taxon>
        <taxon>metagenomes</taxon>
        <taxon>ecological metagenomes</taxon>
    </lineage>
</organism>
<dbReference type="Gene3D" id="3.40.50.620">
    <property type="entry name" value="HUPs"/>
    <property type="match status" value="1"/>
</dbReference>
<evidence type="ECO:0000256" key="9">
    <source>
        <dbReference type="ARBA" id="ARBA00022917"/>
    </source>
</evidence>
<proteinExistence type="inferred from homology"/>
<evidence type="ECO:0000259" key="12">
    <source>
        <dbReference type="Pfam" id="PF00749"/>
    </source>
</evidence>
<dbReference type="InterPro" id="IPR033910">
    <property type="entry name" value="GluRS_core"/>
</dbReference>
<dbReference type="SUPFAM" id="SSF52374">
    <property type="entry name" value="Nucleotidylyl transferase"/>
    <property type="match status" value="1"/>
</dbReference>
<dbReference type="NCBIfam" id="TIGR00464">
    <property type="entry name" value="gltX_bact"/>
    <property type="match status" value="1"/>
</dbReference>
<dbReference type="CDD" id="cd00808">
    <property type="entry name" value="GluRS_core"/>
    <property type="match status" value="1"/>
</dbReference>
<dbReference type="EC" id="6.1.1.17" evidence="4"/>
<dbReference type="EMBL" id="UINC01002673">
    <property type="protein sequence ID" value="SUZ99139.1"/>
    <property type="molecule type" value="Genomic_DNA"/>
</dbReference>
<dbReference type="Pfam" id="PF19269">
    <property type="entry name" value="Anticodon_2"/>
    <property type="match status" value="1"/>
</dbReference>
<dbReference type="InterPro" id="IPR020751">
    <property type="entry name" value="aa-tRNA-synth_I_codon-bd_sub2"/>
</dbReference>
<dbReference type="InterPro" id="IPR049940">
    <property type="entry name" value="GluQ/Sye"/>
</dbReference>
<evidence type="ECO:0000256" key="10">
    <source>
        <dbReference type="ARBA" id="ARBA00023146"/>
    </source>
</evidence>
<dbReference type="InterPro" id="IPR020058">
    <property type="entry name" value="Glu/Gln-tRNA-synth_Ib_cat-dom"/>
</dbReference>
<keyword evidence="8" id="KW-0067">ATP-binding</keyword>
<dbReference type="GO" id="GO:0006424">
    <property type="term" value="P:glutamyl-tRNA aminoacylation"/>
    <property type="evidence" value="ECO:0007669"/>
    <property type="project" value="InterPro"/>
</dbReference>
<gene>
    <name evidence="14" type="ORF">METZ01_LOCUS51993</name>
</gene>
<evidence type="ECO:0000256" key="2">
    <source>
        <dbReference type="ARBA" id="ARBA00007894"/>
    </source>
</evidence>
<sequence length="469" mass="54106">MQNSSIKVRFAPSPTGELHLGGTRTALFNWLFAKKQDGKFFLRIEDTDLKRSKEKFTEQILDSLKWLGLNWDQPLMYQSQRMDIYKERVKDLLKSGKVYRCFCSKNDLQSARDAGSYLYSGTCRNLSDEDIKWRLNQSQSFTLRLKLPKGETIYQDLIYGNIHVQHKELDDFIVVRTDGTPTYNFSAVVDDHDMEITHVIRGEDHVANTPKQILLYQAFGYNEPIFAHLPMILGPDKKRLSKRHGAPGVQKFKDDGYLPESLLNYLALLGWNPGTEEEIFSLQQLVENFDLKQVQKKGAVWDEKKLHWLSGQHVMNTPTDTLLESIRTIDPDWGKGSEISFLISIIEMLKVRSKSLHEFFQQSDYFFNDPVSFSADELKKGWKDETVNQSIEKLLNQMAAISNWREEDLEKEIKSFAEDQQLGLGKIIMPIRLAVCGTLNGPSIFEILELLGRDTSLRRIETALEKLPE</sequence>
<evidence type="ECO:0000256" key="5">
    <source>
        <dbReference type="ARBA" id="ARBA00022490"/>
    </source>
</evidence>
<evidence type="ECO:0000313" key="14">
    <source>
        <dbReference type="EMBL" id="SUZ99139.1"/>
    </source>
</evidence>
<dbReference type="InterPro" id="IPR004527">
    <property type="entry name" value="Glu-tRNA-ligase_bac/mito"/>
</dbReference>
<dbReference type="Gene3D" id="1.10.10.350">
    <property type="match status" value="1"/>
</dbReference>
<dbReference type="Pfam" id="PF00749">
    <property type="entry name" value="tRNA-synt_1c"/>
    <property type="match status" value="1"/>
</dbReference>
<dbReference type="GO" id="GO:0000049">
    <property type="term" value="F:tRNA binding"/>
    <property type="evidence" value="ECO:0007669"/>
    <property type="project" value="InterPro"/>
</dbReference>
<dbReference type="GO" id="GO:0005524">
    <property type="term" value="F:ATP binding"/>
    <property type="evidence" value="ECO:0007669"/>
    <property type="project" value="UniProtKB-KW"/>
</dbReference>
<dbReference type="NCBIfam" id="NF004314">
    <property type="entry name" value="PRK05710.1-3"/>
    <property type="match status" value="1"/>
</dbReference>
<dbReference type="HAMAP" id="MF_00022">
    <property type="entry name" value="Glu_tRNA_synth_type1"/>
    <property type="match status" value="1"/>
</dbReference>
<dbReference type="InterPro" id="IPR014729">
    <property type="entry name" value="Rossmann-like_a/b/a_fold"/>
</dbReference>
<evidence type="ECO:0000256" key="8">
    <source>
        <dbReference type="ARBA" id="ARBA00022840"/>
    </source>
</evidence>
<dbReference type="PRINTS" id="PR00987">
    <property type="entry name" value="TRNASYNTHGLU"/>
</dbReference>
<dbReference type="InterPro" id="IPR000924">
    <property type="entry name" value="Glu/Gln-tRNA-synth"/>
</dbReference>
<evidence type="ECO:0000256" key="3">
    <source>
        <dbReference type="ARBA" id="ARBA00011245"/>
    </source>
</evidence>
<evidence type="ECO:0000256" key="7">
    <source>
        <dbReference type="ARBA" id="ARBA00022741"/>
    </source>
</evidence>
<evidence type="ECO:0000256" key="6">
    <source>
        <dbReference type="ARBA" id="ARBA00022598"/>
    </source>
</evidence>
<name>A0A381S6P3_9ZZZZ</name>
<comment type="similarity">
    <text evidence="2">Belongs to the class-I aminoacyl-tRNA synthetase family. Glutamate--tRNA ligase type 1 subfamily.</text>
</comment>
<evidence type="ECO:0000256" key="11">
    <source>
        <dbReference type="ARBA" id="ARBA00030865"/>
    </source>
</evidence>
<keyword evidence="5" id="KW-0963">Cytoplasm</keyword>
<keyword evidence="6" id="KW-0436">Ligase</keyword>
<accession>A0A381S6P3</accession>
<evidence type="ECO:0000256" key="1">
    <source>
        <dbReference type="ARBA" id="ARBA00004496"/>
    </source>
</evidence>
<comment type="subunit">
    <text evidence="3">Monomer.</text>
</comment>
<dbReference type="PANTHER" id="PTHR43311:SF2">
    <property type="entry name" value="GLUTAMATE--TRNA LIGASE, MITOCHONDRIAL-RELATED"/>
    <property type="match status" value="1"/>
</dbReference>
<dbReference type="GO" id="GO:0005829">
    <property type="term" value="C:cytosol"/>
    <property type="evidence" value="ECO:0007669"/>
    <property type="project" value="TreeGrafter"/>
</dbReference>
<dbReference type="SUPFAM" id="SSF48163">
    <property type="entry name" value="An anticodon-binding domain of class I aminoacyl-tRNA synthetases"/>
    <property type="match status" value="1"/>
</dbReference>
<feature type="domain" description="Glutamyl/glutaminyl-tRNA synthetase class Ib catalytic" evidence="12">
    <location>
        <begin position="6"/>
        <end position="308"/>
    </location>
</feature>
<reference evidence="14" key="1">
    <citation type="submission" date="2018-05" db="EMBL/GenBank/DDBJ databases">
        <authorList>
            <person name="Lanie J.A."/>
            <person name="Ng W.-L."/>
            <person name="Kazmierczak K.M."/>
            <person name="Andrzejewski T.M."/>
            <person name="Davidsen T.M."/>
            <person name="Wayne K.J."/>
            <person name="Tettelin H."/>
            <person name="Glass J.I."/>
            <person name="Rusch D."/>
            <person name="Podicherti R."/>
            <person name="Tsui H.-C.T."/>
            <person name="Winkler M.E."/>
        </authorList>
    </citation>
    <scope>NUCLEOTIDE SEQUENCE</scope>
</reference>
<dbReference type="PANTHER" id="PTHR43311">
    <property type="entry name" value="GLUTAMATE--TRNA LIGASE"/>
    <property type="match status" value="1"/>
</dbReference>
<dbReference type="InterPro" id="IPR045462">
    <property type="entry name" value="aa-tRNA-synth_I_cd-bd"/>
</dbReference>
<dbReference type="GO" id="GO:0004818">
    <property type="term" value="F:glutamate-tRNA ligase activity"/>
    <property type="evidence" value="ECO:0007669"/>
    <property type="project" value="UniProtKB-EC"/>
</dbReference>
<evidence type="ECO:0000259" key="13">
    <source>
        <dbReference type="Pfam" id="PF19269"/>
    </source>
</evidence>